<dbReference type="GO" id="GO:0005886">
    <property type="term" value="C:plasma membrane"/>
    <property type="evidence" value="ECO:0007669"/>
    <property type="project" value="UniProtKB-SubCell"/>
</dbReference>
<comment type="subcellular location">
    <subcellularLocation>
        <location evidence="1">Cell membrane</location>
        <topology evidence="1">Multi-pass membrane protein</topology>
    </subcellularLocation>
</comment>
<dbReference type="InterPro" id="IPR036526">
    <property type="entry name" value="C-N_Hydrolase_sf"/>
</dbReference>
<evidence type="ECO:0000256" key="3">
    <source>
        <dbReference type="ARBA" id="ARBA00022679"/>
    </source>
</evidence>
<keyword evidence="6 8" id="KW-0472">Membrane</keyword>
<dbReference type="PANTHER" id="PTHR38686:SF1">
    <property type="entry name" value="APOLIPOPROTEIN N-ACYLTRANSFERASE"/>
    <property type="match status" value="1"/>
</dbReference>
<reference evidence="10 11" key="1">
    <citation type="journal article" date="2013" name="PLoS ONE">
        <title>Cultivation and Complete Genome Sequencing of Gloeobacter kilaueensis sp. nov., from a Lava Cave in Kilauea Caldera, Hawai'i.</title>
        <authorList>
            <person name="Saw J.H."/>
            <person name="Schatz M."/>
            <person name="Brown M.V."/>
            <person name="Kunkel D.D."/>
            <person name="Foster J.S."/>
            <person name="Shick H."/>
            <person name="Christensen S."/>
            <person name="Hou S."/>
            <person name="Wan X."/>
            <person name="Donachie S.P."/>
        </authorList>
    </citation>
    <scope>NUCLEOTIDE SEQUENCE [LARGE SCALE GENOMIC DNA]</scope>
    <source>
        <strain evidence="11">JS</strain>
    </source>
</reference>
<dbReference type="InterPro" id="IPR004563">
    <property type="entry name" value="Apolipo_AcylTrfase"/>
</dbReference>
<dbReference type="AlphaFoldDB" id="U5QGB2"/>
<keyword evidence="11" id="KW-1185">Reference proteome</keyword>
<dbReference type="RefSeq" id="WP_023173130.1">
    <property type="nucleotide sequence ID" value="NC_022600.1"/>
</dbReference>
<dbReference type="Proteomes" id="UP000017396">
    <property type="component" value="Chromosome"/>
</dbReference>
<protein>
    <submittedName>
        <fullName evidence="10">Apolipoprotein N-acyltransferase</fullName>
    </submittedName>
</protein>
<feature type="domain" description="CN hydrolase" evidence="9">
    <location>
        <begin position="187"/>
        <end position="403"/>
    </location>
</feature>
<sequence>MSTEATSQKRFNVLAGAQLLQLRLPERFWPGWCLGLGYGLASSLWIWGTLPSEWLAIPTLPTGAALIGTTWLGMAILVGLPFGAWAWLRGRLPPSARPLLAPVAVTVAWSLHPLPLFAPGYLLAYTPLELLAHLGGVHILTGCFFLFLELFSPARLSERSGLALLCAALWYLPPRAMPALSRPEHHLKLFILQPAAARPGRLAYQSAHRLLKQLPADAFVVLPEGVFQTPAQSADWQRALANRTAVWGEIRPGALGLRNTLVALTPTANLFTYDKRHLAPGGEWLGPAGIDWLMHRLTGLAPYVAGQSTGLWLSPFGPVAVALCYDIAWPLEYPARFALVLSNDDWLGSGFLWLRDRIERIRAIELGIPILRVANRRSRLSYPDRPARQFPNAPGIFSVDLAY</sequence>
<dbReference type="PROSITE" id="PS50263">
    <property type="entry name" value="CN_HYDROLASE"/>
    <property type="match status" value="1"/>
</dbReference>
<gene>
    <name evidence="10" type="primary">lnt</name>
    <name evidence="10" type="ORF">GKIL_1761</name>
</gene>
<feature type="transmembrane region" description="Helical" evidence="8">
    <location>
        <begin position="60"/>
        <end position="87"/>
    </location>
</feature>
<evidence type="ECO:0000313" key="10">
    <source>
        <dbReference type="EMBL" id="AGY58007.1"/>
    </source>
</evidence>
<dbReference type="eggNOG" id="COG0815">
    <property type="taxonomic scope" value="Bacteria"/>
</dbReference>
<keyword evidence="5 8" id="KW-1133">Transmembrane helix</keyword>
<evidence type="ECO:0000256" key="1">
    <source>
        <dbReference type="ARBA" id="ARBA00004651"/>
    </source>
</evidence>
<name>U5QGB2_GLOK1</name>
<accession>U5QGB2</accession>
<dbReference type="Gene3D" id="3.60.110.10">
    <property type="entry name" value="Carbon-nitrogen hydrolase"/>
    <property type="match status" value="1"/>
</dbReference>
<evidence type="ECO:0000256" key="5">
    <source>
        <dbReference type="ARBA" id="ARBA00022989"/>
    </source>
</evidence>
<dbReference type="InterPro" id="IPR003010">
    <property type="entry name" value="C-N_Hydrolase"/>
</dbReference>
<dbReference type="GO" id="GO:0042158">
    <property type="term" value="P:lipoprotein biosynthetic process"/>
    <property type="evidence" value="ECO:0007669"/>
    <property type="project" value="InterPro"/>
</dbReference>
<dbReference type="KEGG" id="glj:GKIL_1761"/>
<keyword evidence="7 10" id="KW-0012">Acyltransferase</keyword>
<feature type="transmembrane region" description="Helical" evidence="8">
    <location>
        <begin position="99"/>
        <end position="118"/>
    </location>
</feature>
<dbReference type="PANTHER" id="PTHR38686">
    <property type="entry name" value="APOLIPOPROTEIN N-ACYLTRANSFERASE"/>
    <property type="match status" value="1"/>
</dbReference>
<dbReference type="STRING" id="1183438.GKIL_1761"/>
<dbReference type="SUPFAM" id="SSF56317">
    <property type="entry name" value="Carbon-nitrogen hydrolase"/>
    <property type="match status" value="1"/>
</dbReference>
<evidence type="ECO:0000259" key="9">
    <source>
        <dbReference type="PROSITE" id="PS50263"/>
    </source>
</evidence>
<dbReference type="GO" id="GO:0016410">
    <property type="term" value="F:N-acyltransferase activity"/>
    <property type="evidence" value="ECO:0007669"/>
    <property type="project" value="InterPro"/>
</dbReference>
<keyword evidence="2" id="KW-1003">Cell membrane</keyword>
<dbReference type="HOGENOM" id="CLU_682888_0_0_3"/>
<organism evidence="10 11">
    <name type="scientific">Gloeobacter kilaueensis (strain ATCC BAA-2537 / CCAP 1431/1 / ULC 316 / JS1)</name>
    <dbReference type="NCBI Taxonomy" id="1183438"/>
    <lineage>
        <taxon>Bacteria</taxon>
        <taxon>Bacillati</taxon>
        <taxon>Cyanobacteriota</taxon>
        <taxon>Cyanophyceae</taxon>
        <taxon>Gloeobacterales</taxon>
        <taxon>Gloeobacteraceae</taxon>
        <taxon>Gloeobacter</taxon>
    </lineage>
</organism>
<evidence type="ECO:0000256" key="8">
    <source>
        <dbReference type="SAM" id="Phobius"/>
    </source>
</evidence>
<keyword evidence="4 8" id="KW-0812">Transmembrane</keyword>
<dbReference type="OrthoDB" id="9804277at2"/>
<dbReference type="EMBL" id="CP003587">
    <property type="protein sequence ID" value="AGY58007.1"/>
    <property type="molecule type" value="Genomic_DNA"/>
</dbReference>
<evidence type="ECO:0000313" key="11">
    <source>
        <dbReference type="Proteomes" id="UP000017396"/>
    </source>
</evidence>
<feature type="transmembrane region" description="Helical" evidence="8">
    <location>
        <begin position="130"/>
        <end position="151"/>
    </location>
</feature>
<evidence type="ECO:0000256" key="2">
    <source>
        <dbReference type="ARBA" id="ARBA00022475"/>
    </source>
</evidence>
<evidence type="ECO:0000256" key="7">
    <source>
        <dbReference type="ARBA" id="ARBA00023315"/>
    </source>
</evidence>
<evidence type="ECO:0000256" key="4">
    <source>
        <dbReference type="ARBA" id="ARBA00022692"/>
    </source>
</evidence>
<keyword evidence="3 10" id="KW-0808">Transferase</keyword>
<proteinExistence type="predicted"/>
<evidence type="ECO:0000256" key="6">
    <source>
        <dbReference type="ARBA" id="ARBA00023136"/>
    </source>
</evidence>
<keyword evidence="10" id="KW-0449">Lipoprotein</keyword>
<feature type="transmembrane region" description="Helical" evidence="8">
    <location>
        <begin position="28"/>
        <end position="48"/>
    </location>
</feature>